<evidence type="ECO:0000313" key="3">
    <source>
        <dbReference type="EMBL" id="MFL0196449.1"/>
    </source>
</evidence>
<dbReference type="RefSeq" id="WP_406792561.1">
    <property type="nucleotide sequence ID" value="NZ_JBJHZX010000018.1"/>
</dbReference>
<organism evidence="3 4">
    <name type="scientific">Candidatus Clostridium eludens</name>
    <dbReference type="NCBI Taxonomy" id="3381663"/>
    <lineage>
        <taxon>Bacteria</taxon>
        <taxon>Bacillati</taxon>
        <taxon>Bacillota</taxon>
        <taxon>Clostridia</taxon>
        <taxon>Eubacteriales</taxon>
        <taxon>Clostridiaceae</taxon>
        <taxon>Clostridium</taxon>
    </lineage>
</organism>
<feature type="domain" description="HTH cro/C1-type" evidence="2">
    <location>
        <begin position="7"/>
        <end position="57"/>
    </location>
</feature>
<evidence type="ECO:0000313" key="4">
    <source>
        <dbReference type="Proteomes" id="UP001623660"/>
    </source>
</evidence>
<dbReference type="PANTHER" id="PTHR46797:SF1">
    <property type="entry name" value="METHYLPHOSPHONATE SYNTHASE"/>
    <property type="match status" value="1"/>
</dbReference>
<accession>A0ABW8SMQ9</accession>
<keyword evidence="1" id="KW-0238">DNA-binding</keyword>
<reference evidence="3 4" key="1">
    <citation type="submission" date="2024-11" db="EMBL/GenBank/DDBJ databases">
        <authorList>
            <person name="Heng Y.C."/>
            <person name="Lim A.C.H."/>
            <person name="Lee J.K.Y."/>
            <person name="Kittelmann S."/>
        </authorList>
    </citation>
    <scope>NUCLEOTIDE SEQUENCE [LARGE SCALE GENOMIC DNA]</scope>
    <source>
        <strain evidence="3 4">WILCCON 0269</strain>
    </source>
</reference>
<dbReference type="EMBL" id="JBJHZX010000018">
    <property type="protein sequence ID" value="MFL0196449.1"/>
    <property type="molecule type" value="Genomic_DNA"/>
</dbReference>
<name>A0ABW8SMQ9_9CLOT</name>
<evidence type="ECO:0000259" key="2">
    <source>
        <dbReference type="PROSITE" id="PS50943"/>
    </source>
</evidence>
<dbReference type="PANTHER" id="PTHR46797">
    <property type="entry name" value="HTH-TYPE TRANSCRIPTIONAL REGULATOR"/>
    <property type="match status" value="1"/>
</dbReference>
<dbReference type="SMART" id="SM00530">
    <property type="entry name" value="HTH_XRE"/>
    <property type="match status" value="1"/>
</dbReference>
<dbReference type="SUPFAM" id="SSF47413">
    <property type="entry name" value="lambda repressor-like DNA-binding domains"/>
    <property type="match status" value="1"/>
</dbReference>
<comment type="caution">
    <text evidence="3">The sequence shown here is derived from an EMBL/GenBank/DDBJ whole genome shotgun (WGS) entry which is preliminary data.</text>
</comment>
<protein>
    <submittedName>
        <fullName evidence="3">Helix-turn-helix domain-containing protein</fullName>
    </submittedName>
</protein>
<dbReference type="InterPro" id="IPR050807">
    <property type="entry name" value="TransReg_Diox_bact_type"/>
</dbReference>
<dbReference type="InterPro" id="IPR001387">
    <property type="entry name" value="Cro/C1-type_HTH"/>
</dbReference>
<dbReference type="InterPro" id="IPR010982">
    <property type="entry name" value="Lambda_DNA-bd_dom_sf"/>
</dbReference>
<proteinExistence type="predicted"/>
<dbReference type="CDD" id="cd00093">
    <property type="entry name" value="HTH_XRE"/>
    <property type="match status" value="1"/>
</dbReference>
<dbReference type="Gene3D" id="1.10.260.40">
    <property type="entry name" value="lambda repressor-like DNA-binding domains"/>
    <property type="match status" value="1"/>
</dbReference>
<sequence length="97" mass="10773">MNIGSRIRDIRMLKNLTITALAEAVGTTRPYLRGVKTPSFDMLEKICQALNITIDDLFNKGTEPSPLTPGLKDLVDGAKSLTPEQLEKLNEFIKTLK</sequence>
<dbReference type="Proteomes" id="UP001623660">
    <property type="component" value="Unassembled WGS sequence"/>
</dbReference>
<evidence type="ECO:0000256" key="1">
    <source>
        <dbReference type="ARBA" id="ARBA00023125"/>
    </source>
</evidence>
<dbReference type="PROSITE" id="PS50943">
    <property type="entry name" value="HTH_CROC1"/>
    <property type="match status" value="1"/>
</dbReference>
<gene>
    <name evidence="3" type="ORF">ACJDU8_12910</name>
</gene>
<dbReference type="Pfam" id="PF01381">
    <property type="entry name" value="HTH_3"/>
    <property type="match status" value="1"/>
</dbReference>
<keyword evidence="4" id="KW-1185">Reference proteome</keyword>